<dbReference type="InterPro" id="IPR012001">
    <property type="entry name" value="Thiamin_PyroP_enz_TPP-bd_dom"/>
</dbReference>
<reference evidence="2 3" key="1">
    <citation type="submission" date="2017-04" db="EMBL/GenBank/DDBJ databases">
        <authorList>
            <person name="Afonso C.L."/>
            <person name="Miller P.J."/>
            <person name="Scott M.A."/>
            <person name="Spackman E."/>
            <person name="Goraichik I."/>
            <person name="Dimitrov K.M."/>
            <person name="Suarez D.L."/>
            <person name="Swayne D.E."/>
        </authorList>
    </citation>
    <scope>NUCLEOTIDE SEQUENCE [LARGE SCALE GENOMIC DNA]</scope>
    <source>
        <strain evidence="2 3">DSM 43828</strain>
    </source>
</reference>
<organism evidence="2 3">
    <name type="scientific">Kibdelosporangium aridum</name>
    <dbReference type="NCBI Taxonomy" id="2030"/>
    <lineage>
        <taxon>Bacteria</taxon>
        <taxon>Bacillati</taxon>
        <taxon>Actinomycetota</taxon>
        <taxon>Actinomycetes</taxon>
        <taxon>Pseudonocardiales</taxon>
        <taxon>Pseudonocardiaceae</taxon>
        <taxon>Kibdelosporangium</taxon>
    </lineage>
</organism>
<dbReference type="SUPFAM" id="SSF52518">
    <property type="entry name" value="Thiamin diphosphate-binding fold (THDP-binding)"/>
    <property type="match status" value="1"/>
</dbReference>
<name>A0A1W2FWK3_KIBAR</name>
<evidence type="ECO:0000313" key="3">
    <source>
        <dbReference type="Proteomes" id="UP000192674"/>
    </source>
</evidence>
<dbReference type="AlphaFoldDB" id="A0A1W2FWK3"/>
<dbReference type="Gene3D" id="3.40.50.970">
    <property type="match status" value="1"/>
</dbReference>
<dbReference type="Proteomes" id="UP000192674">
    <property type="component" value="Unassembled WGS sequence"/>
</dbReference>
<sequence>MVENMGTGARLLVDLLVEHGVEVVFGVPGGPILSLLNEIDR</sequence>
<evidence type="ECO:0000313" key="2">
    <source>
        <dbReference type="EMBL" id="SMD26329.1"/>
    </source>
</evidence>
<dbReference type="GO" id="GO:0030976">
    <property type="term" value="F:thiamine pyrophosphate binding"/>
    <property type="evidence" value="ECO:0007669"/>
    <property type="project" value="InterPro"/>
</dbReference>
<dbReference type="InterPro" id="IPR029061">
    <property type="entry name" value="THDP-binding"/>
</dbReference>
<gene>
    <name evidence="2" type="ORF">SAMN05661093_09912</name>
</gene>
<protein>
    <submittedName>
        <fullName evidence="2">Thiamine pyrophosphate enzyme, N-terminal TPP binding domain</fullName>
    </submittedName>
</protein>
<accession>A0A1W2FWK3</accession>
<dbReference type="EMBL" id="FWXV01000014">
    <property type="protein sequence ID" value="SMD26329.1"/>
    <property type="molecule type" value="Genomic_DNA"/>
</dbReference>
<proteinExistence type="predicted"/>
<feature type="domain" description="Thiamine pyrophosphate enzyme N-terminal TPP-binding" evidence="1">
    <location>
        <begin position="7"/>
        <end position="39"/>
    </location>
</feature>
<keyword evidence="3" id="KW-1185">Reference proteome</keyword>
<dbReference type="Pfam" id="PF02776">
    <property type="entry name" value="TPP_enzyme_N"/>
    <property type="match status" value="1"/>
</dbReference>
<dbReference type="GO" id="GO:0000287">
    <property type="term" value="F:magnesium ion binding"/>
    <property type="evidence" value="ECO:0007669"/>
    <property type="project" value="UniProtKB-ARBA"/>
</dbReference>
<evidence type="ECO:0000259" key="1">
    <source>
        <dbReference type="Pfam" id="PF02776"/>
    </source>
</evidence>